<dbReference type="PANTHER" id="PTHR32208">
    <property type="entry name" value="SECRETED PROTEIN-RELATED"/>
    <property type="match status" value="1"/>
</dbReference>
<evidence type="ECO:0000259" key="9">
    <source>
        <dbReference type="PROSITE" id="PS51007"/>
    </source>
</evidence>
<dbReference type="GO" id="GO:0016020">
    <property type="term" value="C:membrane"/>
    <property type="evidence" value="ECO:0007669"/>
    <property type="project" value="InterPro"/>
</dbReference>
<dbReference type="SUPFAM" id="SSF49313">
    <property type="entry name" value="Cadherin-like"/>
    <property type="match status" value="2"/>
</dbReference>
<dbReference type="InterPro" id="IPR005084">
    <property type="entry name" value="CBM6"/>
</dbReference>
<dbReference type="InterPro" id="IPR015919">
    <property type="entry name" value="Cadherin-like_sf"/>
</dbReference>
<evidence type="ECO:0000313" key="12">
    <source>
        <dbReference type="EMBL" id="MBC2607335.1"/>
    </source>
</evidence>
<evidence type="ECO:0000256" key="3">
    <source>
        <dbReference type="ARBA" id="ARBA00022729"/>
    </source>
</evidence>
<feature type="domain" description="CBM6" evidence="10">
    <location>
        <begin position="2391"/>
        <end position="2532"/>
    </location>
</feature>
<dbReference type="InterPro" id="IPR006644">
    <property type="entry name" value="Cadg"/>
</dbReference>
<dbReference type="InterPro" id="IPR000601">
    <property type="entry name" value="PKD_dom"/>
</dbReference>
<dbReference type="InterPro" id="IPR011045">
    <property type="entry name" value="N2O_reductase_N"/>
</dbReference>
<dbReference type="SMART" id="SM00736">
    <property type="entry name" value="CADG"/>
    <property type="match status" value="1"/>
</dbReference>
<dbReference type="InterPro" id="IPR009056">
    <property type="entry name" value="Cyt_c-like_dom"/>
</dbReference>
<dbReference type="Gene3D" id="2.60.120.380">
    <property type="match status" value="1"/>
</dbReference>
<dbReference type="InterPro" id="IPR013783">
    <property type="entry name" value="Ig-like_fold"/>
</dbReference>
<dbReference type="SUPFAM" id="SSF49299">
    <property type="entry name" value="PKD domain"/>
    <property type="match status" value="1"/>
</dbReference>
<accession>A0A7X1BAH1</accession>
<evidence type="ECO:0000259" key="8">
    <source>
        <dbReference type="PROSITE" id="PS50093"/>
    </source>
</evidence>
<dbReference type="GO" id="GO:0009055">
    <property type="term" value="F:electron transfer activity"/>
    <property type="evidence" value="ECO:0007669"/>
    <property type="project" value="InterPro"/>
</dbReference>
<dbReference type="PROSITE" id="PS51007">
    <property type="entry name" value="CYTC"/>
    <property type="match status" value="2"/>
</dbReference>
<dbReference type="SUPFAM" id="SSF56988">
    <property type="entry name" value="Anthrax protective antigen"/>
    <property type="match status" value="1"/>
</dbReference>
<keyword evidence="13" id="KW-1185">Reference proteome</keyword>
<dbReference type="CDD" id="cd02851">
    <property type="entry name" value="E_set_GO_C"/>
    <property type="match status" value="1"/>
</dbReference>
<dbReference type="SUPFAM" id="SSF50974">
    <property type="entry name" value="Nitrous oxide reductase, N-terminal domain"/>
    <property type="match status" value="1"/>
</dbReference>
<dbReference type="InterPro" id="IPR036909">
    <property type="entry name" value="Cyt_c-like_dom_sf"/>
</dbReference>
<feature type="domain" description="CBM6" evidence="10">
    <location>
        <begin position="2063"/>
        <end position="2204"/>
    </location>
</feature>
<evidence type="ECO:0000259" key="10">
    <source>
        <dbReference type="PROSITE" id="PS51175"/>
    </source>
</evidence>
<keyword evidence="2 5" id="KW-0479">Metal-binding</keyword>
<evidence type="ECO:0000313" key="13">
    <source>
        <dbReference type="Proteomes" id="UP000526501"/>
    </source>
</evidence>
<dbReference type="Pfam" id="PF05345">
    <property type="entry name" value="He_PIG"/>
    <property type="match status" value="2"/>
</dbReference>
<dbReference type="InterPro" id="IPR015943">
    <property type="entry name" value="WD40/YVTN_repeat-like_dom_sf"/>
</dbReference>
<protein>
    <submittedName>
        <fullName evidence="12">Carbohydrate-binding protein</fullName>
    </submittedName>
</protein>
<dbReference type="SUPFAM" id="SSF49785">
    <property type="entry name" value="Galactose-binding domain-like"/>
    <property type="match status" value="3"/>
</dbReference>
<keyword evidence="3 7" id="KW-0732">Signal</keyword>
<dbReference type="Pfam" id="PF07691">
    <property type="entry name" value="PA14"/>
    <property type="match status" value="1"/>
</dbReference>
<dbReference type="CDD" id="cd00146">
    <property type="entry name" value="PKD"/>
    <property type="match status" value="1"/>
</dbReference>
<evidence type="ECO:0000256" key="2">
    <source>
        <dbReference type="ARBA" id="ARBA00022723"/>
    </source>
</evidence>
<dbReference type="PANTHER" id="PTHR32208:SF56">
    <property type="entry name" value="GALACTOSE OXIDASE-RELATED"/>
    <property type="match status" value="1"/>
</dbReference>
<dbReference type="SMART" id="SM00758">
    <property type="entry name" value="PA14"/>
    <property type="match status" value="1"/>
</dbReference>
<dbReference type="InterPro" id="IPR015202">
    <property type="entry name" value="GO-like_E_set"/>
</dbReference>
<feature type="signal peptide" evidence="7">
    <location>
        <begin position="1"/>
        <end position="18"/>
    </location>
</feature>
<dbReference type="PROSITE" id="PS51820">
    <property type="entry name" value="PA14"/>
    <property type="match status" value="1"/>
</dbReference>
<dbReference type="SUPFAM" id="SSF81296">
    <property type="entry name" value="E set domains"/>
    <property type="match status" value="1"/>
</dbReference>
<dbReference type="InterPro" id="IPR037293">
    <property type="entry name" value="Gal_Oxidase_central_sf"/>
</dbReference>
<feature type="domain" description="Cytochrome c" evidence="9">
    <location>
        <begin position="1626"/>
        <end position="1748"/>
    </location>
</feature>
<dbReference type="Pfam" id="PF00801">
    <property type="entry name" value="PKD"/>
    <property type="match status" value="1"/>
</dbReference>
<dbReference type="InterPro" id="IPR022409">
    <property type="entry name" value="PKD/Chitinase_dom"/>
</dbReference>
<keyword evidence="4 5" id="KW-0408">Iron</keyword>
<dbReference type="GO" id="GO:0030246">
    <property type="term" value="F:carbohydrate binding"/>
    <property type="evidence" value="ECO:0007669"/>
    <property type="project" value="InterPro"/>
</dbReference>
<dbReference type="SUPFAM" id="SSF46626">
    <property type="entry name" value="Cytochrome c"/>
    <property type="match status" value="2"/>
</dbReference>
<dbReference type="InterPro" id="IPR035986">
    <property type="entry name" value="PKD_dom_sf"/>
</dbReference>
<feature type="domain" description="PKD" evidence="8">
    <location>
        <begin position="1166"/>
        <end position="1243"/>
    </location>
</feature>
<evidence type="ECO:0000256" key="6">
    <source>
        <dbReference type="SAM" id="MobiDB-lite"/>
    </source>
</evidence>
<dbReference type="Gene3D" id="2.130.10.80">
    <property type="entry name" value="Galactose oxidase/kelch, beta-propeller"/>
    <property type="match status" value="1"/>
</dbReference>
<dbReference type="Pfam" id="PF07250">
    <property type="entry name" value="Glyoxal_oxid_N"/>
    <property type="match status" value="1"/>
</dbReference>
<dbReference type="SMART" id="SM00612">
    <property type="entry name" value="Kelch"/>
    <property type="match status" value="1"/>
</dbReference>
<dbReference type="InterPro" id="IPR008979">
    <property type="entry name" value="Galactose-bd-like_sf"/>
</dbReference>
<feature type="domain" description="CBM6" evidence="10">
    <location>
        <begin position="2227"/>
        <end position="2368"/>
    </location>
</feature>
<dbReference type="RefSeq" id="WP_185661184.1">
    <property type="nucleotide sequence ID" value="NZ_CAWPOO010000012.1"/>
</dbReference>
<evidence type="ECO:0000256" key="7">
    <source>
        <dbReference type="SAM" id="SignalP"/>
    </source>
</evidence>
<feature type="domain" description="PA14" evidence="11">
    <location>
        <begin position="524"/>
        <end position="662"/>
    </location>
</feature>
<dbReference type="Gene3D" id="1.10.760.10">
    <property type="entry name" value="Cytochrome c-like domain"/>
    <property type="match status" value="2"/>
</dbReference>
<dbReference type="Gene3D" id="2.130.10.10">
    <property type="entry name" value="YVTN repeat-like/Quinoprotein amine dehydrogenase"/>
    <property type="match status" value="2"/>
</dbReference>
<dbReference type="Proteomes" id="UP000526501">
    <property type="component" value="Unassembled WGS sequence"/>
</dbReference>
<dbReference type="SMART" id="SM00606">
    <property type="entry name" value="CBD_IV"/>
    <property type="match status" value="3"/>
</dbReference>
<sequence length="2534" mass="270461">MKRFLLSLFLLSANIAFAGDKHAVDDAFWAAAASLLPGYDGQASEPEASNLDGRWGPVVSWPHIPVSAAALPDGKLLTFSGQERRTWPGTAHQTYWSIYDPESGTFSNDDLYLDHEMFCAHLVMRADGVLQTNGGRYTIEHTSVFDWRTGEWDRVGDMNDKRWYTTSVALADGDVFTVSGSGGGNTAERFSSDTGSWSRLAGVDWQPVANATGFESNWWPYLFVSPEGQLFHFGPTADMNWVDPNGNGIRNSAGLTVPGDYYPKHAGVAMYESGKILVAGGASDYNGGSSNICYTIDLNTSPPTVALTNPMKYPRRFQSAVMLPSGEVLIIGGNTSGIKFRDDGTVLTGEIWNPETGEWREVADMAVPRNYHSVGLLLADGTVFAGGGGYGTGDLGDQNHQDGQIFTPPNLFNADGSLAERPVISSAPEHVAVGEVFDISATPNASKFSAVRLIATTHGWSTDLRFLSLPFSEVGPGEYQVVGHPNPNVMVPGFWMIFVLDEKGVHSKAKIVHVRPNIQDNLVDSVPGLKAEYFDDILGAKKFERIDPSVNFYYGETESPDAVLLGTDGYSARWSGWVVPEVAGAYTFYTNADDGVRLRLGGESLISGWTWQSPTEYSGTIELEAGVPVPIVLEWYQGGGPCTIELRWEGPDIPKQIIPTSNLRASLAKEVDTSVNMARLGIDDKHELFFNGELIGIGTDWRETYTTELPEAESGLIAIKAINNDGPSAIVGDFTVGGERYFTNAEWKVSASYEEGWQLPGFDDSGWANATDIGDIDPVLKGIPSDTEARSIWSADTDDLEVYVRMAVGGLGVLNPGDRTYFVGQNVTLAQNVSNVSGEATFELSGLPSSFSIDPLTGVISAVPTSAEVGVYLATLTVTDDEESVSRSFTWTIATQGGLDLGFESDSDGFVYRDDMFRSTSQPEYASGSWEVDAGQEGGGLKMSVGGIDAAAIDNMSGGFETSFTLLAEREVEISFDYNLTMAYNYESDEFAQVLFALDGELFGSGEGNDYADQILDTPSETLNESTGWKRFSITLGPLAAGEHTIGLGVFNNKKTELAEASVGRFDNFNLTVITPQNMPPEFSEVSAAANTIGDSVRLVLAATDPEGGSVTYSASGLPSGLSLDANSGVISGVPSIAGEYSVVVEAIDTVGLMTSRTFSWRINSEVILAPTVSSPIVSGASAVFEVPMSGGTSPTFSWNFGDGSSDTPYSSLSQVEHVYAEPGRYLVTFTAKDSSGREISVQFYQNVAPQGLPTDKPVNSQTIAYQSLLDEADRVWMVNPDNDSVTVFDASDFSRIVEIPVGKKPRSVAVLQNGNVLVANKGSSTISELSPEFSLVRTFSLPRASQPHGLVLSPDNRVAYISLEALGFVVKMRLSDGSIIGSADVGLNARGLALDSPGNTLYVSRFITPPIDGESTLNPDPSAAGGEVLVVSIESMTVGDTILLQSSVAPDSGGGARGLPNYLSAVALSPTGLEAWVPSKQDNIQRGLLRDGLELTHDSTVRAITSRIDLLAGLETYTSRVDHDDAAVPSSAVYGPNGLYVFVALEGSREVAVIDSFGEQELFRFPVQRAPQGLCLSPDGTKLYVQNFMSRSMTVHDVSELVRRGVAGSALLATVQSVVEEALDPEVLIGKQLFYDAFDDRLSRSDYISCASCHNDGGQDGRVWDMSGFGEGLRNTIDLRGRSGDGHGLLHWSANFDEVQDFETQIRSLAEGTGLIEGGEPYAPLGAPNSGRSDDLDALAAYLISLEAFDESPYTDSDGGLTPEGLAGRAVFAAKNCAACHSGTAYSDSEFGGFHNLGTLKDGSGMRLGEALIGIDTPTLKDVWATAPYLHDGAALTLGEAIAAHAGIEINDTEMEVLVSYLRQLGGEGVQAPEPELPAIENFVTNRSVLVQGESALLSWNVTDGGTPLTGLEIDNGVGSVLGEMSFEVSPIVSTTYTLTATNLIGSVTVQLTLQVEVPQPVAPSIDSFVASSMTIEAGEGVSIDWSVADNGYSLSSLSIDQGIGSVLGLSSVEVFPEESTTYKLTATNAGGSASSQLSVVVEVAPVEEQIPFFGQAMVLPAVIQVENFDLGGEGIAYSDRDPGNNGGAYREEGPDVQWSGDKDDSYSLGWFGEGEWTEYSVEAVPGIYRLNIRVASGYSEDGVIEVSMGDRLLASFVVENTGDWQNWVTLVSPEIEITESGPEVVRIRASGAGANVNWIEFDSPDDDEPAPLQLPYSGEAIATPGLIQAEDFDLGGEEVAYSDRDASNNGGQYREEGPDIENSGDLDGTPSLGWFAGGEWTEYTIDSTPGVYSLKVRVASGYSESGEISISLGGRILGSFTVENTGGWSSWETLELEDVEITESGVQILRIEAIGAGANVNWIEFSVPGEEPATPEQSPYSGSALSISDVIQAENFDLGGQGVAYHDTDASNNGGLYREEGPDIQYSWDEDETPSLGWFSSGEWTEYSVDAAPGIYTLKVRVASGYPDIGGLKIMIGERVLTELEFGSTGGWSDWVTLLANGIEITESGLQVIRVEAIGSGANLNWIQFVAE</sequence>
<dbReference type="SMART" id="SM00089">
    <property type="entry name" value="PKD"/>
    <property type="match status" value="2"/>
</dbReference>
<dbReference type="PROSITE" id="PS50093">
    <property type="entry name" value="PKD"/>
    <property type="match status" value="1"/>
</dbReference>
<dbReference type="PROSITE" id="PS51175">
    <property type="entry name" value="CBM6"/>
    <property type="match status" value="3"/>
</dbReference>
<name>A0A7X1BAH1_9BACT</name>
<evidence type="ECO:0000256" key="4">
    <source>
        <dbReference type="ARBA" id="ARBA00023004"/>
    </source>
</evidence>
<dbReference type="InterPro" id="IPR011043">
    <property type="entry name" value="Gal_Oxase/kelch_b-propeller"/>
</dbReference>
<dbReference type="CDD" id="cd04080">
    <property type="entry name" value="CBM6_cellulase-like"/>
    <property type="match status" value="3"/>
</dbReference>
<organism evidence="12 13">
    <name type="scientific">Pelagicoccus albus</name>
    <dbReference type="NCBI Taxonomy" id="415222"/>
    <lineage>
        <taxon>Bacteria</taxon>
        <taxon>Pseudomonadati</taxon>
        <taxon>Verrucomicrobiota</taxon>
        <taxon>Opitutia</taxon>
        <taxon>Puniceicoccales</taxon>
        <taxon>Pelagicoccaceae</taxon>
        <taxon>Pelagicoccus</taxon>
    </lineage>
</organism>
<dbReference type="InterPro" id="IPR006584">
    <property type="entry name" value="Cellulose-bd_IV"/>
</dbReference>
<dbReference type="InterPro" id="IPR014756">
    <property type="entry name" value="Ig_E-set"/>
</dbReference>
<comment type="caution">
    <text evidence="12">The sequence shown here is derived from an EMBL/GenBank/DDBJ whole genome shotgun (WGS) entry which is preliminary data.</text>
</comment>
<dbReference type="Gene3D" id="2.60.120.260">
    <property type="entry name" value="Galactose-binding domain-like"/>
    <property type="match status" value="4"/>
</dbReference>
<dbReference type="SUPFAM" id="SSF50965">
    <property type="entry name" value="Galactose oxidase, central domain"/>
    <property type="match status" value="1"/>
</dbReference>
<feature type="domain" description="Cytochrome c" evidence="9">
    <location>
        <begin position="1764"/>
        <end position="1867"/>
    </location>
</feature>
<dbReference type="InterPro" id="IPR009880">
    <property type="entry name" value="Glyoxal_oxidase_N"/>
</dbReference>
<dbReference type="Pfam" id="PF09118">
    <property type="entry name" value="GO-like_E_set"/>
    <property type="match status" value="1"/>
</dbReference>
<proteinExistence type="predicted"/>
<feature type="chain" id="PRO_5030836162" evidence="7">
    <location>
        <begin position="19"/>
        <end position="2534"/>
    </location>
</feature>
<feature type="region of interest" description="Disordered" evidence="6">
    <location>
        <begin position="2081"/>
        <end position="2100"/>
    </location>
</feature>
<dbReference type="GO" id="GO:0005509">
    <property type="term" value="F:calcium ion binding"/>
    <property type="evidence" value="ECO:0007669"/>
    <property type="project" value="InterPro"/>
</dbReference>
<evidence type="ECO:0000256" key="1">
    <source>
        <dbReference type="ARBA" id="ARBA00022617"/>
    </source>
</evidence>
<keyword evidence="1 5" id="KW-0349">Heme</keyword>
<reference evidence="12 13" key="1">
    <citation type="submission" date="2020-07" db="EMBL/GenBank/DDBJ databases">
        <authorList>
            <person name="Feng X."/>
        </authorList>
    </citation>
    <scope>NUCLEOTIDE SEQUENCE [LARGE SCALE GENOMIC DNA]</scope>
    <source>
        <strain evidence="12 13">JCM23202</strain>
    </source>
</reference>
<gene>
    <name evidence="12" type="ORF">H5P27_14885</name>
</gene>
<evidence type="ECO:0000256" key="5">
    <source>
        <dbReference type="PROSITE-ProRule" id="PRU00433"/>
    </source>
</evidence>
<evidence type="ECO:0000259" key="11">
    <source>
        <dbReference type="PROSITE" id="PS51820"/>
    </source>
</evidence>
<dbReference type="InterPro" id="IPR011658">
    <property type="entry name" value="PA14_dom"/>
</dbReference>
<dbReference type="InterPro" id="IPR037524">
    <property type="entry name" value="PA14/GLEYA"/>
</dbReference>
<feature type="region of interest" description="Disordered" evidence="6">
    <location>
        <begin position="2245"/>
        <end position="2270"/>
    </location>
</feature>
<dbReference type="EMBL" id="JACHVC010000012">
    <property type="protein sequence ID" value="MBC2607335.1"/>
    <property type="molecule type" value="Genomic_DNA"/>
</dbReference>
<dbReference type="InterPro" id="IPR006652">
    <property type="entry name" value="Kelch_1"/>
</dbReference>
<dbReference type="Gene3D" id="2.60.40.10">
    <property type="entry name" value="Immunoglobulins"/>
    <property type="match status" value="4"/>
</dbReference>
<dbReference type="Pfam" id="PF03422">
    <property type="entry name" value="CBM_6"/>
    <property type="match status" value="3"/>
</dbReference>
<dbReference type="GO" id="GO:0020037">
    <property type="term" value="F:heme binding"/>
    <property type="evidence" value="ECO:0007669"/>
    <property type="project" value="InterPro"/>
</dbReference>